<dbReference type="PANTHER" id="PTHR43861">
    <property type="entry name" value="TRANS-ACONITATE 2-METHYLTRANSFERASE-RELATED"/>
    <property type="match status" value="1"/>
</dbReference>
<evidence type="ECO:0000313" key="1">
    <source>
        <dbReference type="EMBL" id="CBE67345.1"/>
    </source>
</evidence>
<name>D5MIJ5_METO1</name>
<dbReference type="Proteomes" id="UP000006898">
    <property type="component" value="Chromosome"/>
</dbReference>
<dbReference type="KEGG" id="mox:DAMO_0247"/>
<evidence type="ECO:0000313" key="2">
    <source>
        <dbReference type="Proteomes" id="UP000006898"/>
    </source>
</evidence>
<dbReference type="EMBL" id="FP565575">
    <property type="protein sequence ID" value="CBE67345.1"/>
    <property type="molecule type" value="Genomic_DNA"/>
</dbReference>
<dbReference type="AlphaFoldDB" id="D5MIJ5"/>
<sequence length="387" mass="41443">MGSLTVVIRQGADGRFAQVCRDSLVNCTPELEQIIEMPDDTRPGGVWTRISTPFVAFIDETVAVCPGWAGRMIASLIRSGAAAIGPLTNGADGAQHQAGDYQDISGFLDFADRIAQDRAGRTQSVEALDPCCVLYSRDRLTGIGLDAAPNDLPAFVHDAGLCLAVALDTYVHSFASYYAQARPEVVAMIPATASRILDVGCGTGTLGGRLKTERRIEVIGVEMDPTAAEAAGRVLDRVHRADVETLVLPYPAGSFDAIIMADILEHLRDPWGLLARLSPLLSSEGRLIASLPNVRHWSVVRGLLEGEWTYLPAGILDRTHLRFFTRRSGQALIESAGLCVIGTEPIRSAGPPDLAALVEACRGLLLDVSTLVDEASVAQYLYLAAPR</sequence>
<dbReference type="PATRIC" id="fig|671143.5.peg.211"/>
<dbReference type="eggNOG" id="COG2227">
    <property type="taxonomic scope" value="Bacteria"/>
</dbReference>
<accession>D5MIJ5</accession>
<organism evidence="1 2">
    <name type="scientific">Methylomirabilis oxygeniifera</name>
    <dbReference type="NCBI Taxonomy" id="671143"/>
    <lineage>
        <taxon>Bacteria</taxon>
        <taxon>Candidatus Methylomirabilota</taxon>
        <taxon>Candidatus Methylomirabilia</taxon>
        <taxon>Candidatus Methylomirabilales</taxon>
        <taxon>Candidatus Methylomirabilaceae</taxon>
        <taxon>Candidatus Methylomirabilis</taxon>
    </lineage>
</organism>
<dbReference type="HOGENOM" id="CLU_023845_1_0_0"/>
<reference evidence="1 2" key="1">
    <citation type="journal article" date="2010" name="Nature">
        <title>Nitrite-driven anaerobic methane oxidation by oxygenic bacteria.</title>
        <authorList>
            <person name="Ettwig K.F."/>
            <person name="Butler M.K."/>
            <person name="Le Paslier D."/>
            <person name="Pelletier E."/>
            <person name="Mangenot S."/>
            <person name="Kuypers M.M.M."/>
            <person name="Schreiber F."/>
            <person name="Dutilh B.E."/>
            <person name="Zedelius J."/>
            <person name="de Beer D."/>
            <person name="Gloerich J."/>
            <person name="Wessels H.J.C.T."/>
            <person name="van Allen T."/>
            <person name="Luesken F."/>
            <person name="Wu M."/>
            <person name="van de Pas-Schoonen K.T."/>
            <person name="Op den Camp H.J.M."/>
            <person name="Janssen-Megens E.M."/>
            <person name="Francoijs K-J."/>
            <person name="Stunnenberg H."/>
            <person name="Weissenbach J."/>
            <person name="Jetten M.S.M."/>
            <person name="Strous M."/>
        </authorList>
    </citation>
    <scope>NUCLEOTIDE SEQUENCE [LARGE SCALE GENOMIC DNA]</scope>
</reference>
<dbReference type="Gene3D" id="3.40.50.150">
    <property type="entry name" value="Vaccinia Virus protein VP39"/>
    <property type="match status" value="1"/>
</dbReference>
<dbReference type="InterPro" id="IPR029063">
    <property type="entry name" value="SAM-dependent_MTases_sf"/>
</dbReference>
<dbReference type="Pfam" id="PF13489">
    <property type="entry name" value="Methyltransf_23"/>
    <property type="match status" value="1"/>
</dbReference>
<dbReference type="STRING" id="671143.DAMO_0247"/>
<gene>
    <name evidence="1" type="ORF">DAMO_0247</name>
</gene>
<protein>
    <submittedName>
        <fullName evidence="1">Uncharacterized protein</fullName>
    </submittedName>
</protein>
<dbReference type="CDD" id="cd02440">
    <property type="entry name" value="AdoMet_MTases"/>
    <property type="match status" value="1"/>
</dbReference>
<proteinExistence type="predicted"/>
<dbReference type="SUPFAM" id="SSF53335">
    <property type="entry name" value="S-adenosyl-L-methionine-dependent methyltransferases"/>
    <property type="match status" value="1"/>
</dbReference>